<evidence type="ECO:0000313" key="2">
    <source>
        <dbReference type="EMBL" id="KAJ3577473.1"/>
    </source>
</evidence>
<feature type="region of interest" description="Disordered" evidence="1">
    <location>
        <begin position="127"/>
        <end position="151"/>
    </location>
</feature>
<sequence length="182" mass="20701">MKFAQYTQTMCHWTDINTTAQQFPEITMPRRHVDNDSEFSTSISRAYVDLDPLYPSYGGFGYTSNDGYFAMPTPLFPLYNRHMIAASDSYEYSNQLNTNDTAYEPGLPLCTSISIPIIAQEYPPSINLEQEPGPLPEKRLKTPSITSQSPSLPVKAQLRYVLKEVTEDNMLTARFKPRKESI</sequence>
<proteinExistence type="predicted"/>
<organism evidence="2 3">
    <name type="scientific">Xylaria arbuscula</name>
    <dbReference type="NCBI Taxonomy" id="114810"/>
    <lineage>
        <taxon>Eukaryota</taxon>
        <taxon>Fungi</taxon>
        <taxon>Dikarya</taxon>
        <taxon>Ascomycota</taxon>
        <taxon>Pezizomycotina</taxon>
        <taxon>Sordariomycetes</taxon>
        <taxon>Xylariomycetidae</taxon>
        <taxon>Xylariales</taxon>
        <taxon>Xylariaceae</taxon>
        <taxon>Xylaria</taxon>
    </lineage>
</organism>
<comment type="caution">
    <text evidence="2">The sequence shown here is derived from an EMBL/GenBank/DDBJ whole genome shotgun (WGS) entry which is preliminary data.</text>
</comment>
<dbReference type="AlphaFoldDB" id="A0A9W8NHZ2"/>
<dbReference type="Proteomes" id="UP001148614">
    <property type="component" value="Unassembled WGS sequence"/>
</dbReference>
<dbReference type="EMBL" id="JANPWZ010000363">
    <property type="protein sequence ID" value="KAJ3577473.1"/>
    <property type="molecule type" value="Genomic_DNA"/>
</dbReference>
<reference evidence="2" key="1">
    <citation type="submission" date="2022-07" db="EMBL/GenBank/DDBJ databases">
        <title>Genome Sequence of Xylaria arbuscula.</title>
        <authorList>
            <person name="Buettner E."/>
        </authorList>
    </citation>
    <scope>NUCLEOTIDE SEQUENCE</scope>
    <source>
        <strain evidence="2">VT107</strain>
    </source>
</reference>
<name>A0A9W8NHZ2_9PEZI</name>
<accession>A0A9W8NHZ2</accession>
<keyword evidence="3" id="KW-1185">Reference proteome</keyword>
<evidence type="ECO:0000256" key="1">
    <source>
        <dbReference type="SAM" id="MobiDB-lite"/>
    </source>
</evidence>
<protein>
    <submittedName>
        <fullName evidence="2">Uncharacterized protein</fullName>
    </submittedName>
</protein>
<evidence type="ECO:0000313" key="3">
    <source>
        <dbReference type="Proteomes" id="UP001148614"/>
    </source>
</evidence>
<gene>
    <name evidence="2" type="ORF">NPX13_g3097</name>
</gene>